<dbReference type="AlphaFoldDB" id="A0A3D2X5M6"/>
<dbReference type="InterPro" id="IPR050490">
    <property type="entry name" value="Bact_solute-bd_prot1"/>
</dbReference>
<gene>
    <name evidence="3" type="ORF">DHW61_08355</name>
</gene>
<evidence type="ECO:0000313" key="4">
    <source>
        <dbReference type="Proteomes" id="UP000262969"/>
    </source>
</evidence>
<evidence type="ECO:0000256" key="1">
    <source>
        <dbReference type="SAM" id="MobiDB-lite"/>
    </source>
</evidence>
<dbReference type="SUPFAM" id="SSF53850">
    <property type="entry name" value="Periplasmic binding protein-like II"/>
    <property type="match status" value="1"/>
</dbReference>
<feature type="chain" id="PRO_5038829854" evidence="2">
    <location>
        <begin position="21"/>
        <end position="492"/>
    </location>
</feature>
<dbReference type="EMBL" id="DPVV01000273">
    <property type="protein sequence ID" value="HCL02412.1"/>
    <property type="molecule type" value="Genomic_DNA"/>
</dbReference>
<dbReference type="Proteomes" id="UP000262969">
    <property type="component" value="Unassembled WGS sequence"/>
</dbReference>
<feature type="region of interest" description="Disordered" evidence="1">
    <location>
        <begin position="27"/>
        <end position="53"/>
    </location>
</feature>
<proteinExistence type="predicted"/>
<evidence type="ECO:0000256" key="2">
    <source>
        <dbReference type="SAM" id="SignalP"/>
    </source>
</evidence>
<organism evidence="3 4">
    <name type="scientific">Lachnoclostridium phytofermentans</name>
    <dbReference type="NCBI Taxonomy" id="66219"/>
    <lineage>
        <taxon>Bacteria</taxon>
        <taxon>Bacillati</taxon>
        <taxon>Bacillota</taxon>
        <taxon>Clostridia</taxon>
        <taxon>Lachnospirales</taxon>
        <taxon>Lachnospiraceae</taxon>
    </lineage>
</organism>
<evidence type="ECO:0000313" key="3">
    <source>
        <dbReference type="EMBL" id="HCL02412.1"/>
    </source>
</evidence>
<accession>A0A3D2X5M6</accession>
<name>A0A3D2X5M6_9FIRM</name>
<dbReference type="InterPro" id="IPR006059">
    <property type="entry name" value="SBP"/>
</dbReference>
<feature type="signal peptide" evidence="2">
    <location>
        <begin position="1"/>
        <end position="20"/>
    </location>
</feature>
<dbReference type="PANTHER" id="PTHR43649">
    <property type="entry name" value="ARABINOSE-BINDING PROTEIN-RELATED"/>
    <property type="match status" value="1"/>
</dbReference>
<reference evidence="3 4" key="1">
    <citation type="journal article" date="2018" name="Nat. Biotechnol.">
        <title>A standardized bacterial taxonomy based on genome phylogeny substantially revises the tree of life.</title>
        <authorList>
            <person name="Parks D.H."/>
            <person name="Chuvochina M."/>
            <person name="Waite D.W."/>
            <person name="Rinke C."/>
            <person name="Skarshewski A."/>
            <person name="Chaumeil P.A."/>
            <person name="Hugenholtz P."/>
        </authorList>
    </citation>
    <scope>NUCLEOTIDE SEQUENCE [LARGE SCALE GENOMIC DNA]</scope>
    <source>
        <strain evidence="3">UBA11728</strain>
    </source>
</reference>
<dbReference type="Pfam" id="PF01547">
    <property type="entry name" value="SBP_bac_1"/>
    <property type="match status" value="1"/>
</dbReference>
<protein>
    <submittedName>
        <fullName evidence="3">Sugar ABC transporter substrate-binding protein</fullName>
    </submittedName>
</protein>
<comment type="caution">
    <text evidence="3">The sequence shown here is derived from an EMBL/GenBank/DDBJ whole genome shotgun (WGS) entry which is preliminary data.</text>
</comment>
<sequence>MKRKVIGLLLCLTLAISLLSGCKKNDANSTSGDAKPTEAAKQTNTPVPTKEVSNPVEKNIQLKLGIWPEDTLTDDINMHKEFVKRFNGNHPNVEVVPAYYKYAVDTFVPKAESGNLPTIFESWYTEPQKLIAGGFVADITDNLQKRGWLDSLNPSIRELLSKDGRIYGIPRDGYALGLMLNVELFEEAGLVDANGYPIYPKTWDELAETAKKIKDATGMAGICLLAKDGAGGWHFSNIAWAFGATLTKDNGDGTFTANVDSPEAIAAMQYVKDLRWKYDVLTPDPINEDWGTGFVNLGVGTAAMYIAANDAVNQPTQVNGLPVDKLAMCALPAGPNGAQYSLSGGTPYMFSKDATPEEIDAALDYLEIMGKAPVATDEAIAGMKADAENRVANGVPVIPRFPCWIDQKVLDAESQIIKEYGNVDPKMFESYFNATKQSGNLRMEEPGSAQDLYAELTKVLQAVVTDKDADVAALMQKANANYQGILDDLFKK</sequence>
<keyword evidence="2" id="KW-0732">Signal</keyword>
<dbReference type="PANTHER" id="PTHR43649:SF16">
    <property type="entry name" value="SUGAR-BINDING LIPOPROTEIN"/>
    <property type="match status" value="1"/>
</dbReference>
<dbReference type="Gene3D" id="3.40.190.10">
    <property type="entry name" value="Periplasmic binding protein-like II"/>
    <property type="match status" value="1"/>
</dbReference>
<dbReference type="PROSITE" id="PS51257">
    <property type="entry name" value="PROKAR_LIPOPROTEIN"/>
    <property type="match status" value="1"/>
</dbReference>